<dbReference type="Proteomes" id="UP001164250">
    <property type="component" value="Chromosome 12"/>
</dbReference>
<evidence type="ECO:0000313" key="2">
    <source>
        <dbReference type="Proteomes" id="UP001164250"/>
    </source>
</evidence>
<comment type="caution">
    <text evidence="1">The sequence shown here is derived from an EMBL/GenBank/DDBJ whole genome shotgun (WGS) entry which is preliminary data.</text>
</comment>
<keyword evidence="2" id="KW-1185">Reference proteome</keyword>
<proteinExistence type="predicted"/>
<organism evidence="1 2">
    <name type="scientific">Pistacia atlantica</name>
    <dbReference type="NCBI Taxonomy" id="434234"/>
    <lineage>
        <taxon>Eukaryota</taxon>
        <taxon>Viridiplantae</taxon>
        <taxon>Streptophyta</taxon>
        <taxon>Embryophyta</taxon>
        <taxon>Tracheophyta</taxon>
        <taxon>Spermatophyta</taxon>
        <taxon>Magnoliopsida</taxon>
        <taxon>eudicotyledons</taxon>
        <taxon>Gunneridae</taxon>
        <taxon>Pentapetalae</taxon>
        <taxon>rosids</taxon>
        <taxon>malvids</taxon>
        <taxon>Sapindales</taxon>
        <taxon>Anacardiaceae</taxon>
        <taxon>Pistacia</taxon>
    </lineage>
</organism>
<accession>A0ACC1A8Q9</accession>
<sequence>MDAQEANLVEKKNLRRLELSWELDSESESQEKVEKVFEDLQPHSNLENLKIQGYKGVKFPVWMDYQILSNVVSITLSACENCRQLPPLWQLPRLRYLTIIDLINLEYIDTSFQGERKFPSLEGLFIDGLPRLQRLSRQDESELFPCLMKLEIYDCPELTTLPCLPLAKSLVIYSCNGELLKSISHFKSLTYLELLTNYDLVYLPHGMLQNLSALREMYIGNFKKLKRFATDRVSLSGLKWLTISECPELEAFPEKVLEGLNSLQKLTVGMCIKFSNLSEGLRHLSALEILNLDGCPELVTFPNGIKYLDSLRELTICGKPSFYFTYSYYPKLTILPEYEELVILQECREVKGSSAQFMQIYRSREVGQSYITSIWTTLLAIAHALWLMIRIRPQVVLCNGPGTCIPLCVMGVGWSSVFYVESIARVKRLSLSGLLLYRLHIADQFFVQWPQLQRKYPRAHYVGCLM</sequence>
<protein>
    <submittedName>
        <fullName evidence="1">Uncharacterized protein</fullName>
    </submittedName>
</protein>
<evidence type="ECO:0000313" key="1">
    <source>
        <dbReference type="EMBL" id="KAJ0082408.1"/>
    </source>
</evidence>
<name>A0ACC1A8Q9_9ROSI</name>
<gene>
    <name evidence="1" type="ORF">Patl1_10142</name>
</gene>
<reference evidence="2" key="1">
    <citation type="journal article" date="2023" name="G3 (Bethesda)">
        <title>Genome assembly and association tests identify interacting loci associated with vigor, precocity, and sex in interspecific pistachio rootstocks.</title>
        <authorList>
            <person name="Palmer W."/>
            <person name="Jacygrad E."/>
            <person name="Sagayaradj S."/>
            <person name="Cavanaugh K."/>
            <person name="Han R."/>
            <person name="Bertier L."/>
            <person name="Beede B."/>
            <person name="Kafkas S."/>
            <person name="Golino D."/>
            <person name="Preece J."/>
            <person name="Michelmore R."/>
        </authorList>
    </citation>
    <scope>NUCLEOTIDE SEQUENCE [LARGE SCALE GENOMIC DNA]</scope>
</reference>
<dbReference type="EMBL" id="CM047908">
    <property type="protein sequence ID" value="KAJ0082408.1"/>
    <property type="molecule type" value="Genomic_DNA"/>
</dbReference>